<protein>
    <submittedName>
        <fullName evidence="1">Uncharacterized protein</fullName>
    </submittedName>
</protein>
<sequence>MSQSPYRPNLGPCYSFINLLPRINDKLRGILQLNEFRRHVCGDRNAMVLPVPPELAFMAFHCERTAELNAECRSVADAPPRGELVSRPHVTCSAP</sequence>
<dbReference type="EMBL" id="OW152829">
    <property type="protein sequence ID" value="CAH2047390.1"/>
    <property type="molecule type" value="Genomic_DNA"/>
</dbReference>
<keyword evidence="2" id="KW-1185">Reference proteome</keyword>
<name>A0ABN8I6C2_9NEOP</name>
<accession>A0ABN8I6C2</accession>
<gene>
    <name evidence="1" type="ORF">IPOD504_LOCUS5754</name>
</gene>
<reference evidence="1" key="1">
    <citation type="submission" date="2022-03" db="EMBL/GenBank/DDBJ databases">
        <authorList>
            <person name="Martin H S."/>
        </authorList>
    </citation>
    <scope>NUCLEOTIDE SEQUENCE</scope>
</reference>
<dbReference type="Proteomes" id="UP000837857">
    <property type="component" value="Chromosome 17"/>
</dbReference>
<proteinExistence type="predicted"/>
<feature type="non-terminal residue" evidence="1">
    <location>
        <position position="95"/>
    </location>
</feature>
<evidence type="ECO:0000313" key="1">
    <source>
        <dbReference type="EMBL" id="CAH2047390.1"/>
    </source>
</evidence>
<organism evidence="1 2">
    <name type="scientific">Iphiclides podalirius</name>
    <name type="common">scarce swallowtail</name>
    <dbReference type="NCBI Taxonomy" id="110791"/>
    <lineage>
        <taxon>Eukaryota</taxon>
        <taxon>Metazoa</taxon>
        <taxon>Ecdysozoa</taxon>
        <taxon>Arthropoda</taxon>
        <taxon>Hexapoda</taxon>
        <taxon>Insecta</taxon>
        <taxon>Pterygota</taxon>
        <taxon>Neoptera</taxon>
        <taxon>Endopterygota</taxon>
        <taxon>Lepidoptera</taxon>
        <taxon>Glossata</taxon>
        <taxon>Ditrysia</taxon>
        <taxon>Papilionoidea</taxon>
        <taxon>Papilionidae</taxon>
        <taxon>Papilioninae</taxon>
        <taxon>Iphiclides</taxon>
    </lineage>
</organism>
<evidence type="ECO:0000313" key="2">
    <source>
        <dbReference type="Proteomes" id="UP000837857"/>
    </source>
</evidence>